<feature type="non-terminal residue" evidence="2">
    <location>
        <position position="1"/>
    </location>
</feature>
<comment type="caution">
    <text evidence="2">The sequence shown here is derived from an EMBL/GenBank/DDBJ whole genome shotgun (WGS) entry which is preliminary data.</text>
</comment>
<dbReference type="EMBL" id="BART01041828">
    <property type="protein sequence ID" value="GAH29290.1"/>
    <property type="molecule type" value="Genomic_DNA"/>
</dbReference>
<dbReference type="AlphaFoldDB" id="X1F9Q1"/>
<proteinExistence type="predicted"/>
<dbReference type="InterPro" id="IPR046642">
    <property type="entry name" value="DUF6754"/>
</dbReference>
<name>X1F9Q1_9ZZZZ</name>
<feature type="non-terminal residue" evidence="2">
    <location>
        <position position="52"/>
    </location>
</feature>
<sequence length="52" mass="5546">GTPNLIQQPVMLASYDYCLIGDEIYAASSVISKEPIKLGSIAGEDIGKYISL</sequence>
<evidence type="ECO:0000313" key="2">
    <source>
        <dbReference type="EMBL" id="GAH29290.1"/>
    </source>
</evidence>
<dbReference type="Pfam" id="PF20539">
    <property type="entry name" value="DUF6754"/>
    <property type="match status" value="1"/>
</dbReference>
<protein>
    <recommendedName>
        <fullName evidence="1">DUF6754 domain-containing protein</fullName>
    </recommendedName>
</protein>
<organism evidence="2">
    <name type="scientific">marine sediment metagenome</name>
    <dbReference type="NCBI Taxonomy" id="412755"/>
    <lineage>
        <taxon>unclassified sequences</taxon>
        <taxon>metagenomes</taxon>
        <taxon>ecological metagenomes</taxon>
    </lineage>
</organism>
<feature type="domain" description="DUF6754" evidence="1">
    <location>
        <begin position="1"/>
        <end position="50"/>
    </location>
</feature>
<evidence type="ECO:0000259" key="1">
    <source>
        <dbReference type="Pfam" id="PF20539"/>
    </source>
</evidence>
<gene>
    <name evidence="2" type="ORF">S01H4_66994</name>
</gene>
<accession>X1F9Q1</accession>
<reference evidence="2" key="1">
    <citation type="journal article" date="2014" name="Front. Microbiol.">
        <title>High frequency of phylogenetically diverse reductive dehalogenase-homologous genes in deep subseafloor sedimentary metagenomes.</title>
        <authorList>
            <person name="Kawai M."/>
            <person name="Futagami T."/>
            <person name="Toyoda A."/>
            <person name="Takaki Y."/>
            <person name="Nishi S."/>
            <person name="Hori S."/>
            <person name="Arai W."/>
            <person name="Tsubouchi T."/>
            <person name="Morono Y."/>
            <person name="Uchiyama I."/>
            <person name="Ito T."/>
            <person name="Fujiyama A."/>
            <person name="Inagaki F."/>
            <person name="Takami H."/>
        </authorList>
    </citation>
    <scope>NUCLEOTIDE SEQUENCE</scope>
    <source>
        <strain evidence="2">Expedition CK06-06</strain>
    </source>
</reference>